<keyword evidence="2" id="KW-0732">Signal</keyword>
<keyword evidence="4" id="KW-1185">Reference proteome</keyword>
<evidence type="ECO:0000256" key="1">
    <source>
        <dbReference type="SAM" id="MobiDB-lite"/>
    </source>
</evidence>
<dbReference type="EMBL" id="CP073344">
    <property type="protein sequence ID" value="UTW04367.1"/>
    <property type="molecule type" value="Genomic_DNA"/>
</dbReference>
<feature type="region of interest" description="Disordered" evidence="1">
    <location>
        <begin position="40"/>
        <end position="99"/>
    </location>
</feature>
<proteinExistence type="predicted"/>
<feature type="signal peptide" evidence="2">
    <location>
        <begin position="1"/>
        <end position="20"/>
    </location>
</feature>
<feature type="chain" id="PRO_5046014862" evidence="2">
    <location>
        <begin position="21"/>
        <end position="213"/>
    </location>
</feature>
<evidence type="ECO:0000256" key="2">
    <source>
        <dbReference type="SAM" id="SignalP"/>
    </source>
</evidence>
<dbReference type="Proteomes" id="UP001059950">
    <property type="component" value="Chromosome"/>
</dbReference>
<organism evidence="3 4">
    <name type="scientific">Amphritea atlantica</name>
    <dbReference type="NCBI Taxonomy" id="355243"/>
    <lineage>
        <taxon>Bacteria</taxon>
        <taxon>Pseudomonadati</taxon>
        <taxon>Pseudomonadota</taxon>
        <taxon>Gammaproteobacteria</taxon>
        <taxon>Oceanospirillales</taxon>
        <taxon>Oceanospirillaceae</taxon>
        <taxon>Amphritea</taxon>
    </lineage>
</organism>
<evidence type="ECO:0000313" key="3">
    <source>
        <dbReference type="EMBL" id="UTW04367.1"/>
    </source>
</evidence>
<feature type="compositionally biased region" description="Gly residues" evidence="1">
    <location>
        <begin position="43"/>
        <end position="60"/>
    </location>
</feature>
<accession>A0ABY5GYR5</accession>
<reference evidence="3" key="1">
    <citation type="submission" date="2021-04" db="EMBL/GenBank/DDBJ databases">
        <title>Oceanospirillales bacteria with DddD are important DMSP degraders in coastal seawater.</title>
        <authorList>
            <person name="Liu J."/>
        </authorList>
    </citation>
    <scope>NUCLEOTIDE SEQUENCE</scope>
    <source>
        <strain evidence="3">GY6</strain>
    </source>
</reference>
<evidence type="ECO:0000313" key="4">
    <source>
        <dbReference type="Proteomes" id="UP001059950"/>
    </source>
</evidence>
<feature type="compositionally biased region" description="Polar residues" evidence="1">
    <location>
        <begin position="195"/>
        <end position="213"/>
    </location>
</feature>
<name>A0ABY5GYR5_9GAMM</name>
<feature type="region of interest" description="Disordered" evidence="1">
    <location>
        <begin position="187"/>
        <end position="213"/>
    </location>
</feature>
<protein>
    <submittedName>
        <fullName evidence="3">Uncharacterized protein</fullName>
    </submittedName>
</protein>
<sequence>MFLKTLFSVLSATTLLLALTATPIITQQITGFDLGNQAQAKGGNDGNGGGNGGGNSGGHGNSASAGHGNGHGFGHDDNSPGRSATAGNHGLGNGKGLGNNQKSVAASLGRLNAAHASATARAHASPNSAVGLIAQYEAAVYAAREASTEEEQAELEQAAMGFLGQAANKEINEAVVSAVNDLLGIAAEAEPESDSGPQAENQDSATADSATEA</sequence>
<gene>
    <name evidence="3" type="ORF">KDX31_04995</name>
</gene>